<feature type="transmembrane region" description="Helical" evidence="6">
    <location>
        <begin position="311"/>
        <end position="329"/>
    </location>
</feature>
<evidence type="ECO:0000313" key="8">
    <source>
        <dbReference type="EMBL" id="HJA98640.1"/>
    </source>
</evidence>
<keyword evidence="4 6" id="KW-1133">Transmembrane helix</keyword>
<feature type="transmembrane region" description="Helical" evidence="6">
    <location>
        <begin position="282"/>
        <end position="304"/>
    </location>
</feature>
<reference evidence="8" key="2">
    <citation type="submission" date="2021-04" db="EMBL/GenBank/DDBJ databases">
        <authorList>
            <person name="Gilroy R."/>
        </authorList>
    </citation>
    <scope>NUCLEOTIDE SEQUENCE</scope>
    <source>
        <strain evidence="8">CHK169-11906</strain>
    </source>
</reference>
<accession>A0A9D2IBB8</accession>
<dbReference type="InterPro" id="IPR013525">
    <property type="entry name" value="ABC2_TM"/>
</dbReference>
<organism evidence="8 9">
    <name type="scientific">Candidatus Alistipes avicola</name>
    <dbReference type="NCBI Taxonomy" id="2838432"/>
    <lineage>
        <taxon>Bacteria</taxon>
        <taxon>Pseudomonadati</taxon>
        <taxon>Bacteroidota</taxon>
        <taxon>Bacteroidia</taxon>
        <taxon>Bacteroidales</taxon>
        <taxon>Rikenellaceae</taxon>
        <taxon>Alistipes</taxon>
    </lineage>
</organism>
<dbReference type="PANTHER" id="PTHR30294">
    <property type="entry name" value="MEMBRANE COMPONENT OF ABC TRANSPORTER YHHJ-RELATED"/>
    <property type="match status" value="1"/>
</dbReference>
<comment type="subcellular location">
    <subcellularLocation>
        <location evidence="1">Cell membrane</location>
        <topology evidence="1">Multi-pass membrane protein</topology>
    </subcellularLocation>
</comment>
<proteinExistence type="predicted"/>
<feature type="domain" description="ABC-2 type transporter transmembrane" evidence="7">
    <location>
        <begin position="33"/>
        <end position="386"/>
    </location>
</feature>
<evidence type="ECO:0000256" key="3">
    <source>
        <dbReference type="ARBA" id="ARBA00022692"/>
    </source>
</evidence>
<reference evidence="8" key="1">
    <citation type="journal article" date="2021" name="PeerJ">
        <title>Extensive microbial diversity within the chicken gut microbiome revealed by metagenomics and culture.</title>
        <authorList>
            <person name="Gilroy R."/>
            <person name="Ravi A."/>
            <person name="Getino M."/>
            <person name="Pursley I."/>
            <person name="Horton D.L."/>
            <person name="Alikhan N.F."/>
            <person name="Baker D."/>
            <person name="Gharbi K."/>
            <person name="Hall N."/>
            <person name="Watson M."/>
            <person name="Adriaenssens E.M."/>
            <person name="Foster-Nyarko E."/>
            <person name="Jarju S."/>
            <person name="Secka A."/>
            <person name="Antonio M."/>
            <person name="Oren A."/>
            <person name="Chaudhuri R.R."/>
            <person name="La Ragione R."/>
            <person name="Hildebrand F."/>
            <person name="Pallen M.J."/>
        </authorList>
    </citation>
    <scope>NUCLEOTIDE SEQUENCE</scope>
    <source>
        <strain evidence="8">CHK169-11906</strain>
    </source>
</reference>
<dbReference type="AlphaFoldDB" id="A0A9D2IBB8"/>
<evidence type="ECO:0000256" key="5">
    <source>
        <dbReference type="ARBA" id="ARBA00023136"/>
    </source>
</evidence>
<feature type="transmembrane region" description="Helical" evidence="6">
    <location>
        <begin position="26"/>
        <end position="46"/>
    </location>
</feature>
<dbReference type="PANTHER" id="PTHR30294:SF46">
    <property type="entry name" value="ABC TRANSPORTER PERMEASE"/>
    <property type="match status" value="1"/>
</dbReference>
<feature type="transmembrane region" description="Helical" evidence="6">
    <location>
        <begin position="249"/>
        <end position="270"/>
    </location>
</feature>
<evidence type="ECO:0000256" key="2">
    <source>
        <dbReference type="ARBA" id="ARBA00022475"/>
    </source>
</evidence>
<dbReference type="Pfam" id="PF12698">
    <property type="entry name" value="ABC2_membrane_3"/>
    <property type="match status" value="1"/>
</dbReference>
<keyword evidence="5 6" id="KW-0472">Membrane</keyword>
<gene>
    <name evidence="8" type="ORF">H9779_03445</name>
</gene>
<evidence type="ECO:0000259" key="7">
    <source>
        <dbReference type="Pfam" id="PF12698"/>
    </source>
</evidence>
<evidence type="ECO:0000256" key="6">
    <source>
        <dbReference type="SAM" id="Phobius"/>
    </source>
</evidence>
<dbReference type="GO" id="GO:0005886">
    <property type="term" value="C:plasma membrane"/>
    <property type="evidence" value="ECO:0007669"/>
    <property type="project" value="UniProtKB-SubCell"/>
</dbReference>
<evidence type="ECO:0000256" key="1">
    <source>
        <dbReference type="ARBA" id="ARBA00004651"/>
    </source>
</evidence>
<evidence type="ECO:0000313" key="9">
    <source>
        <dbReference type="Proteomes" id="UP000824259"/>
    </source>
</evidence>
<keyword evidence="2" id="KW-1003">Cell membrane</keyword>
<dbReference type="Proteomes" id="UP000824259">
    <property type="component" value="Unassembled WGS sequence"/>
</dbReference>
<dbReference type="GO" id="GO:0140359">
    <property type="term" value="F:ABC-type transporter activity"/>
    <property type="evidence" value="ECO:0007669"/>
    <property type="project" value="InterPro"/>
</dbReference>
<dbReference type="Gene3D" id="3.40.1710.10">
    <property type="entry name" value="abc type-2 transporter like domain"/>
    <property type="match status" value="1"/>
</dbReference>
<evidence type="ECO:0000256" key="4">
    <source>
        <dbReference type="ARBA" id="ARBA00022989"/>
    </source>
</evidence>
<feature type="transmembrane region" description="Helical" evidence="6">
    <location>
        <begin position="374"/>
        <end position="393"/>
    </location>
</feature>
<feature type="transmembrane region" description="Helical" evidence="6">
    <location>
        <begin position="197"/>
        <end position="218"/>
    </location>
</feature>
<name>A0A9D2IBB8_9BACT</name>
<sequence>MNRCSRQISSYWLQFRTVLRNEYRTIFTDAGVVLVVILAIFIYSTLYSLGYGTEVLRNVPIGVIDQSKTPASRQLIETFSAGPNTVVAYEPSSMEEAKRLFFDREIYGIVYIPSDYEQKLLGGQMATVSLYMDASYFLMYRQVFQEVVTGINATGAMVEFQRLIAKGANIPQAMATTQPIIYQGHNLFNPYLGYGTFVMPAIIIVIIQQTLLIGLGMIGGTWREFNLYGKLIPPGRKCMSTLPVMAGKTFAYISVYAVTLTYIFGLHYKLFHLPANGDTGTIIALLIPYLLACINLGIAISTVCRYREQSIMLLLWTSIPILMLSGASLPREAIPDWLYAFGQIFPSSHGVQGFIRVQSMGANLEEVMPEVRNLWILTLIYGGMAAIGIRYRLRKAGAKM</sequence>
<comment type="caution">
    <text evidence="8">The sequence shown here is derived from an EMBL/GenBank/DDBJ whole genome shotgun (WGS) entry which is preliminary data.</text>
</comment>
<dbReference type="EMBL" id="DWYR01000009">
    <property type="protein sequence ID" value="HJA98640.1"/>
    <property type="molecule type" value="Genomic_DNA"/>
</dbReference>
<protein>
    <submittedName>
        <fullName evidence="8">ABC transporter permease</fullName>
    </submittedName>
</protein>
<dbReference type="InterPro" id="IPR051449">
    <property type="entry name" value="ABC-2_transporter_component"/>
</dbReference>
<keyword evidence="3 6" id="KW-0812">Transmembrane</keyword>